<accession>A0A6M0RYI0</accession>
<name>A0A6M0RYI0_9CYAN</name>
<gene>
    <name evidence="2" type="ORF">D0962_00500</name>
</gene>
<keyword evidence="1" id="KW-0472">Membrane</keyword>
<proteinExistence type="predicted"/>
<keyword evidence="1" id="KW-0812">Transmembrane</keyword>
<evidence type="ECO:0000313" key="2">
    <source>
        <dbReference type="EMBL" id="NEZ61264.1"/>
    </source>
</evidence>
<dbReference type="Proteomes" id="UP000473574">
    <property type="component" value="Unassembled WGS sequence"/>
</dbReference>
<dbReference type="RefSeq" id="WP_163659130.1">
    <property type="nucleotide sequence ID" value="NZ_QZCE01000001.1"/>
</dbReference>
<dbReference type="EMBL" id="QZCE01000001">
    <property type="protein sequence ID" value="NEZ61264.1"/>
    <property type="molecule type" value="Genomic_DNA"/>
</dbReference>
<keyword evidence="1" id="KW-1133">Transmembrane helix</keyword>
<sequence length="140" mass="15575">MVYPNNVPHRPRSQSLGPKPLVAASLAMILTALLIDFNGIKNFFTSASTASQQAHCNDVVSDDAKLSREQLAQLLTIPERDAKERVRQVVSEPYCALPTLRVRSGVDAEREAYPLAFDPGTTLVILYENNEYAGYRFSFE</sequence>
<evidence type="ECO:0000256" key="1">
    <source>
        <dbReference type="SAM" id="Phobius"/>
    </source>
</evidence>
<comment type="caution">
    <text evidence="2">The sequence shown here is derived from an EMBL/GenBank/DDBJ whole genome shotgun (WGS) entry which is preliminary data.</text>
</comment>
<evidence type="ECO:0000313" key="3">
    <source>
        <dbReference type="Proteomes" id="UP000473574"/>
    </source>
</evidence>
<protein>
    <submittedName>
        <fullName evidence="2">Uncharacterized protein</fullName>
    </submittedName>
</protein>
<feature type="transmembrane region" description="Helical" evidence="1">
    <location>
        <begin position="20"/>
        <end position="37"/>
    </location>
</feature>
<dbReference type="AlphaFoldDB" id="A0A6M0RYI0"/>
<organism evidence="2 3">
    <name type="scientific">Adonisia turfae CCMR0082</name>
    <dbReference type="NCBI Taxonomy" id="2304604"/>
    <lineage>
        <taxon>Bacteria</taxon>
        <taxon>Bacillati</taxon>
        <taxon>Cyanobacteriota</taxon>
        <taxon>Adonisia</taxon>
        <taxon>Adonisia turfae</taxon>
    </lineage>
</organism>
<reference evidence="2 3" key="1">
    <citation type="journal article" date="2020" name="Microb. Ecol.">
        <title>Ecogenomics of the Marine Benthic Filamentous Cyanobacterium Adonisia.</title>
        <authorList>
            <person name="Walter J.M."/>
            <person name="Coutinho F.H."/>
            <person name="Leomil L."/>
            <person name="Hargreaves P.I."/>
            <person name="Campeao M.E."/>
            <person name="Vieira V.V."/>
            <person name="Silva B.S."/>
            <person name="Fistarol G.O."/>
            <person name="Salomon P.S."/>
            <person name="Sawabe T."/>
            <person name="Mino S."/>
            <person name="Hosokawa M."/>
            <person name="Miyashita H."/>
            <person name="Maruyama F."/>
            <person name="van Verk M.C."/>
            <person name="Dutilh B.E."/>
            <person name="Thompson C.C."/>
            <person name="Thompson F.L."/>
        </authorList>
    </citation>
    <scope>NUCLEOTIDE SEQUENCE [LARGE SCALE GENOMIC DNA]</scope>
    <source>
        <strain evidence="2 3">CCMR0082</strain>
    </source>
</reference>